<accession>A0A0K8UNP3</accession>
<sequence length="111" mass="12757">MSRNRFEQLLTMFHTSDNESQANLNDRLHKISNVLNMLQSMFKEAYVPENHVCIDESNVPFRGRIHFRVAGGYTWSFKVYTGKVKHNDTSVSATVVTELMDGLLNLGRTLH</sequence>
<dbReference type="InterPro" id="IPR029526">
    <property type="entry name" value="PGBD"/>
</dbReference>
<dbReference type="EMBL" id="GDHF01024181">
    <property type="protein sequence ID" value="JAI28133.1"/>
    <property type="molecule type" value="Transcribed_RNA"/>
</dbReference>
<organism evidence="2">
    <name type="scientific">Bactrocera latifrons</name>
    <name type="common">Malaysian fruit fly</name>
    <name type="synonym">Chaetodacus latifrons</name>
    <dbReference type="NCBI Taxonomy" id="174628"/>
    <lineage>
        <taxon>Eukaryota</taxon>
        <taxon>Metazoa</taxon>
        <taxon>Ecdysozoa</taxon>
        <taxon>Arthropoda</taxon>
        <taxon>Hexapoda</taxon>
        <taxon>Insecta</taxon>
        <taxon>Pterygota</taxon>
        <taxon>Neoptera</taxon>
        <taxon>Endopterygota</taxon>
        <taxon>Diptera</taxon>
        <taxon>Brachycera</taxon>
        <taxon>Muscomorpha</taxon>
        <taxon>Tephritoidea</taxon>
        <taxon>Tephritidae</taxon>
        <taxon>Bactrocera</taxon>
        <taxon>Bactrocera</taxon>
    </lineage>
</organism>
<reference evidence="2" key="1">
    <citation type="submission" date="2015-06" db="EMBL/GenBank/DDBJ databases">
        <authorList>
            <person name="Hoefler B.C."/>
            <person name="Straight P.D."/>
        </authorList>
    </citation>
    <scope>NUCLEOTIDE SEQUENCE</scope>
</reference>
<dbReference type="PANTHER" id="PTHR46599:SF3">
    <property type="entry name" value="PIGGYBAC TRANSPOSABLE ELEMENT-DERIVED PROTEIN 4"/>
    <property type="match status" value="1"/>
</dbReference>
<evidence type="ECO:0000259" key="1">
    <source>
        <dbReference type="Pfam" id="PF13843"/>
    </source>
</evidence>
<evidence type="ECO:0000313" key="2">
    <source>
        <dbReference type="EMBL" id="JAI28133.1"/>
    </source>
</evidence>
<gene>
    <name evidence="2" type="ORF">c0_g4_i1</name>
</gene>
<proteinExistence type="predicted"/>
<dbReference type="AlphaFoldDB" id="A0A0K8UNP3"/>
<name>A0A0K8UNP3_BACLA</name>
<dbReference type="Pfam" id="PF13843">
    <property type="entry name" value="DDE_Tnp_1_7"/>
    <property type="match status" value="1"/>
</dbReference>
<protein>
    <recommendedName>
        <fullName evidence="1">PiggyBac transposable element-derived protein domain-containing protein</fullName>
    </recommendedName>
</protein>
<dbReference type="PANTHER" id="PTHR46599">
    <property type="entry name" value="PIGGYBAC TRANSPOSABLE ELEMENT-DERIVED PROTEIN 4"/>
    <property type="match status" value="1"/>
</dbReference>
<feature type="domain" description="PiggyBac transposable element-derived protein" evidence="1">
    <location>
        <begin position="1"/>
        <end position="69"/>
    </location>
</feature>